<dbReference type="AlphaFoldDB" id="A0A846MY26"/>
<keyword evidence="3" id="KW-1185">Reference proteome</keyword>
<dbReference type="Gene3D" id="2.60.40.1730">
    <property type="entry name" value="tricorn interacting facor f3 domain"/>
    <property type="match status" value="1"/>
</dbReference>
<feature type="signal peptide" evidence="1">
    <location>
        <begin position="1"/>
        <end position="20"/>
    </location>
</feature>
<keyword evidence="1" id="KW-0732">Signal</keyword>
<evidence type="ECO:0000256" key="1">
    <source>
        <dbReference type="SAM" id="SignalP"/>
    </source>
</evidence>
<evidence type="ECO:0000313" key="2">
    <source>
        <dbReference type="EMBL" id="NIK88183.1"/>
    </source>
</evidence>
<name>A0A846MY26_9PROT</name>
<reference evidence="2 3" key="1">
    <citation type="submission" date="2020-03" db="EMBL/GenBank/DDBJ databases">
        <title>Genomic Encyclopedia of Type Strains, Phase IV (KMG-IV): sequencing the most valuable type-strain genomes for metagenomic binning, comparative biology and taxonomic classification.</title>
        <authorList>
            <person name="Goeker M."/>
        </authorList>
    </citation>
    <scope>NUCLEOTIDE SEQUENCE [LARGE SCALE GENOMIC DNA]</scope>
    <source>
        <strain evidence="2 3">DSM 19867</strain>
    </source>
</reference>
<dbReference type="RefSeq" id="WP_167082376.1">
    <property type="nucleotide sequence ID" value="NZ_BAAADC010000001.1"/>
</dbReference>
<dbReference type="EMBL" id="JAASRM010000001">
    <property type="protein sequence ID" value="NIK88183.1"/>
    <property type="molecule type" value="Genomic_DNA"/>
</dbReference>
<dbReference type="SUPFAM" id="SSF63737">
    <property type="entry name" value="Leukotriene A4 hydrolase N-terminal domain"/>
    <property type="match status" value="1"/>
</dbReference>
<organism evidence="2 3">
    <name type="scientific">Rhizomicrobium palustre</name>
    <dbReference type="NCBI Taxonomy" id="189966"/>
    <lineage>
        <taxon>Bacteria</taxon>
        <taxon>Pseudomonadati</taxon>
        <taxon>Pseudomonadota</taxon>
        <taxon>Alphaproteobacteria</taxon>
        <taxon>Micropepsales</taxon>
        <taxon>Micropepsaceae</taxon>
        <taxon>Rhizomicrobium</taxon>
    </lineage>
</organism>
<feature type="chain" id="PRO_5032421486" description="Peptidase MA-like domain-containing protein" evidence="1">
    <location>
        <begin position="21"/>
        <end position="462"/>
    </location>
</feature>
<accession>A0A846MY26</accession>
<evidence type="ECO:0000313" key="3">
    <source>
        <dbReference type="Proteomes" id="UP000570514"/>
    </source>
</evidence>
<gene>
    <name evidence="2" type="ORF">FHS83_001501</name>
</gene>
<dbReference type="Proteomes" id="UP000570514">
    <property type="component" value="Unassembled WGS sequence"/>
</dbReference>
<dbReference type="InterPro" id="IPR042097">
    <property type="entry name" value="Aminopeptidase_N-like_N_sf"/>
</dbReference>
<protein>
    <recommendedName>
        <fullName evidence="4">Peptidase MA-like domain-containing protein</fullName>
    </recommendedName>
</protein>
<proteinExistence type="predicted"/>
<evidence type="ECO:0008006" key="4">
    <source>
        <dbReference type="Google" id="ProtNLM"/>
    </source>
</evidence>
<sequence length="462" mass="51184">MRGLVMLGLSALLLGSAAWANEAKSYNIALRFDPGSGAVKATARVALKPEPQAKTLTFYLHDELKVSSLRLNGRKLAFHQGPVAYDFSYDTKANRVEAKVAGLSAKDELEVVYSGRFSPSTARSPSDYMRGDKDGLYLRSYGYSLWFPIFAPDRSSFSPVDFENLRITAPERLRAVFVGEEVTRAVKNGEATATWQAKAVGPFDAQLTLRLFRLQDGGEVKTYALGDVASLAAADRVITQAGKLVAYYRSHYRRAAGERVIHLVEEPPYGDIAGANMIGLAEERWRGIKDDGDEIETLAHELVHAFVQTPTAKTDALYAFQIEGFPSYFHLPALGSLLGEGWYNAQLDHVEKAYLERRATGKYRGETMPPEKAILALTADDISAYKDVFVLNDRALLFWDYLRRKAPPSAYDGFVHALTAAPNVSADSFFALLGQYMPELVPDAHSWLETTAFPDAFRRQQS</sequence>
<comment type="caution">
    <text evidence="2">The sequence shown here is derived from an EMBL/GenBank/DDBJ whole genome shotgun (WGS) entry which is preliminary data.</text>
</comment>